<evidence type="ECO:0000256" key="2">
    <source>
        <dbReference type="ARBA" id="ARBA00008193"/>
    </source>
</evidence>
<evidence type="ECO:0000256" key="4">
    <source>
        <dbReference type="ARBA" id="ARBA00022692"/>
    </source>
</evidence>
<dbReference type="Pfam" id="PF03458">
    <property type="entry name" value="Gly_transporter"/>
    <property type="match status" value="1"/>
</dbReference>
<protein>
    <submittedName>
        <fullName evidence="9">Putative membrane protein</fullName>
    </submittedName>
</protein>
<evidence type="ECO:0000259" key="8">
    <source>
        <dbReference type="Pfam" id="PF03458"/>
    </source>
</evidence>
<feature type="transmembrane region" description="Helical" evidence="7">
    <location>
        <begin position="59"/>
        <end position="80"/>
    </location>
</feature>
<comment type="similarity">
    <text evidence="2">Belongs to the UPF0126 family.</text>
</comment>
<dbReference type="PANTHER" id="PTHR30506:SF3">
    <property type="entry name" value="UPF0126 INNER MEMBRANE PROTEIN YADS-RELATED"/>
    <property type="match status" value="1"/>
</dbReference>
<gene>
    <name evidence="9" type="ORF">ERIC2_c15220</name>
</gene>
<sequence length="99" mass="10968">MNAGLPLSAVIVAVTGKGGGMIRDILAGRKPLVLRSEIYAVRVMLGGLEVGLGLGQSRLAILLLFVPIVTFRMLSVFYQWRLPQRSMNKKKHNNRTETY</sequence>
<dbReference type="Proteomes" id="UP000029431">
    <property type="component" value="Chromosome"/>
</dbReference>
<dbReference type="KEGG" id="plv:ERIC2_c15220"/>
<dbReference type="InterPro" id="IPR005115">
    <property type="entry name" value="Gly_transporter"/>
</dbReference>
<keyword evidence="5 7" id="KW-1133">Transmembrane helix</keyword>
<dbReference type="AlphaFoldDB" id="V9W5Z7"/>
<keyword evidence="3" id="KW-1003">Cell membrane</keyword>
<keyword evidence="10" id="KW-1185">Reference proteome</keyword>
<evidence type="ECO:0000256" key="7">
    <source>
        <dbReference type="SAM" id="Phobius"/>
    </source>
</evidence>
<evidence type="ECO:0000256" key="5">
    <source>
        <dbReference type="ARBA" id="ARBA00022989"/>
    </source>
</evidence>
<evidence type="ECO:0000313" key="10">
    <source>
        <dbReference type="Proteomes" id="UP000029431"/>
    </source>
</evidence>
<dbReference type="GO" id="GO:0005886">
    <property type="term" value="C:plasma membrane"/>
    <property type="evidence" value="ECO:0007669"/>
    <property type="project" value="UniProtKB-SubCell"/>
</dbReference>
<comment type="subcellular location">
    <subcellularLocation>
        <location evidence="1">Cell membrane</location>
        <topology evidence="1">Multi-pass membrane protein</topology>
    </subcellularLocation>
</comment>
<accession>V9W5Z7</accession>
<evidence type="ECO:0000256" key="6">
    <source>
        <dbReference type="ARBA" id="ARBA00023136"/>
    </source>
</evidence>
<evidence type="ECO:0000256" key="1">
    <source>
        <dbReference type="ARBA" id="ARBA00004651"/>
    </source>
</evidence>
<dbReference type="PANTHER" id="PTHR30506">
    <property type="entry name" value="INNER MEMBRANE PROTEIN"/>
    <property type="match status" value="1"/>
</dbReference>
<name>V9W5Z7_9BACL</name>
<reference evidence="9 10" key="1">
    <citation type="journal article" date="2014" name="PLoS ONE">
        <title>How to Kill the Honey Bee Larva: Genomic Potential and Virulence Mechanisms of Paenibacillus larvae.</title>
        <authorList>
            <person name="Djukic M."/>
            <person name="Brzuszkiewicz E."/>
            <person name="Funfhaus A."/>
            <person name="Voss J."/>
            <person name="Gollnow K."/>
            <person name="Poppinga L."/>
            <person name="Liesegang H."/>
            <person name="Garcia-Gonzalez E."/>
            <person name="Genersch E."/>
            <person name="Daniel R."/>
        </authorList>
    </citation>
    <scope>NUCLEOTIDE SEQUENCE [LARGE SCALE GENOMIC DNA]</scope>
    <source>
        <strain evidence="9 10">DSM 25430</strain>
    </source>
</reference>
<dbReference type="EMBL" id="CP003355">
    <property type="protein sequence ID" value="AHD05349.1"/>
    <property type="molecule type" value="Genomic_DNA"/>
</dbReference>
<organism evidence="9 10">
    <name type="scientific">Paenibacillus larvae subsp. larvae DSM 25430</name>
    <dbReference type="NCBI Taxonomy" id="697284"/>
    <lineage>
        <taxon>Bacteria</taxon>
        <taxon>Bacillati</taxon>
        <taxon>Bacillota</taxon>
        <taxon>Bacilli</taxon>
        <taxon>Bacillales</taxon>
        <taxon>Paenibacillaceae</taxon>
        <taxon>Paenibacillus</taxon>
    </lineage>
</organism>
<dbReference type="eggNOG" id="COG2860">
    <property type="taxonomic scope" value="Bacteria"/>
</dbReference>
<evidence type="ECO:0000313" key="9">
    <source>
        <dbReference type="EMBL" id="AHD05349.1"/>
    </source>
</evidence>
<keyword evidence="4 7" id="KW-0812">Transmembrane</keyword>
<proteinExistence type="inferred from homology"/>
<evidence type="ECO:0000256" key="3">
    <source>
        <dbReference type="ARBA" id="ARBA00022475"/>
    </source>
</evidence>
<dbReference type="HOGENOM" id="CLU_2317571_0_0_9"/>
<keyword evidence="6 7" id="KW-0472">Membrane</keyword>
<feature type="domain" description="Glycine transporter" evidence="8">
    <location>
        <begin position="8"/>
        <end position="48"/>
    </location>
</feature>